<dbReference type="Proteomes" id="UP000739538">
    <property type="component" value="Unassembled WGS sequence"/>
</dbReference>
<protein>
    <recommendedName>
        <fullName evidence="2">Heavy metal binding domain-containing protein</fullName>
    </recommendedName>
</protein>
<reference evidence="3" key="1">
    <citation type="submission" date="2020-04" db="EMBL/GenBank/DDBJ databases">
        <authorList>
            <person name="Zhang T."/>
        </authorList>
    </citation>
    <scope>NUCLEOTIDE SEQUENCE</scope>
    <source>
        <strain evidence="3">HKST-UBA02</strain>
    </source>
</reference>
<keyword evidence="1" id="KW-1133">Transmembrane helix</keyword>
<evidence type="ECO:0000313" key="3">
    <source>
        <dbReference type="EMBL" id="MCA9756552.1"/>
    </source>
</evidence>
<dbReference type="AlphaFoldDB" id="A0A956ND17"/>
<comment type="caution">
    <text evidence="3">The sequence shown here is derived from an EMBL/GenBank/DDBJ whole genome shotgun (WGS) entry which is preliminary data.</text>
</comment>
<evidence type="ECO:0000256" key="1">
    <source>
        <dbReference type="SAM" id="Phobius"/>
    </source>
</evidence>
<dbReference type="EMBL" id="JAGQHS010000057">
    <property type="protein sequence ID" value="MCA9756552.1"/>
    <property type="molecule type" value="Genomic_DNA"/>
</dbReference>
<feature type="transmembrane region" description="Helical" evidence="1">
    <location>
        <begin position="20"/>
        <end position="40"/>
    </location>
</feature>
<reference evidence="3" key="2">
    <citation type="journal article" date="2021" name="Microbiome">
        <title>Successional dynamics and alternative stable states in a saline activated sludge microbial community over 9 years.</title>
        <authorList>
            <person name="Wang Y."/>
            <person name="Ye J."/>
            <person name="Ju F."/>
            <person name="Liu L."/>
            <person name="Boyd J.A."/>
            <person name="Deng Y."/>
            <person name="Parks D.H."/>
            <person name="Jiang X."/>
            <person name="Yin X."/>
            <person name="Woodcroft B.J."/>
            <person name="Tyson G.W."/>
            <person name="Hugenholtz P."/>
            <person name="Polz M.F."/>
            <person name="Zhang T."/>
        </authorList>
    </citation>
    <scope>NUCLEOTIDE SEQUENCE</scope>
    <source>
        <strain evidence="3">HKST-UBA02</strain>
    </source>
</reference>
<evidence type="ECO:0000313" key="4">
    <source>
        <dbReference type="Proteomes" id="UP000739538"/>
    </source>
</evidence>
<sequence length="122" mass="13152">MTTPTRVVPPRGEQGNRIRTLVWIVVASTGLFLLADPLNLHSLDDHIYRWFGIETHAHHLSGTPGVSAAGEELASTWTCPMHPQIRGTEPGTCRICEMDLVPVNVAVSDTGGVQSGAKGEQK</sequence>
<gene>
    <name evidence="3" type="ORF">KDA27_12175</name>
</gene>
<organism evidence="3 4">
    <name type="scientific">Eiseniibacteriota bacterium</name>
    <dbReference type="NCBI Taxonomy" id="2212470"/>
    <lineage>
        <taxon>Bacteria</taxon>
        <taxon>Candidatus Eiseniibacteriota</taxon>
    </lineage>
</organism>
<name>A0A956ND17_UNCEI</name>
<dbReference type="GO" id="GO:0046872">
    <property type="term" value="F:metal ion binding"/>
    <property type="evidence" value="ECO:0007669"/>
    <property type="project" value="InterPro"/>
</dbReference>
<proteinExistence type="predicted"/>
<accession>A0A956ND17</accession>
<evidence type="ECO:0000259" key="2">
    <source>
        <dbReference type="Pfam" id="PF19335"/>
    </source>
</evidence>
<feature type="domain" description="Heavy metal binding" evidence="2">
    <location>
        <begin position="77"/>
        <end position="103"/>
    </location>
</feature>
<keyword evidence="1" id="KW-0472">Membrane</keyword>
<dbReference type="InterPro" id="IPR045800">
    <property type="entry name" value="HMBD"/>
</dbReference>
<keyword evidence="1" id="KW-0812">Transmembrane</keyword>
<dbReference type="Pfam" id="PF19335">
    <property type="entry name" value="HMBD"/>
    <property type="match status" value="1"/>
</dbReference>